<dbReference type="Proteomes" id="UP000295547">
    <property type="component" value="Unassembled WGS sequence"/>
</dbReference>
<gene>
    <name evidence="2" type="ORF">EV130_101788</name>
</gene>
<dbReference type="EMBL" id="SMBJ01000001">
    <property type="protein sequence ID" value="TCU31211.1"/>
    <property type="molecule type" value="Genomic_DNA"/>
</dbReference>
<dbReference type="Gene3D" id="3.40.50.1820">
    <property type="entry name" value="alpha/beta hydrolase"/>
    <property type="match status" value="1"/>
</dbReference>
<comment type="caution">
    <text evidence="2">The sequence shown here is derived from an EMBL/GenBank/DDBJ whole genome shotgun (WGS) entry which is preliminary data.</text>
</comment>
<organism evidence="2 3">
    <name type="scientific">Rhizobium azibense</name>
    <dbReference type="NCBI Taxonomy" id="1136135"/>
    <lineage>
        <taxon>Bacteria</taxon>
        <taxon>Pseudomonadati</taxon>
        <taxon>Pseudomonadota</taxon>
        <taxon>Alphaproteobacteria</taxon>
        <taxon>Hyphomicrobiales</taxon>
        <taxon>Rhizobiaceae</taxon>
        <taxon>Rhizobium/Agrobacterium group</taxon>
        <taxon>Rhizobium</taxon>
    </lineage>
</organism>
<dbReference type="Gene3D" id="3.30.300.20">
    <property type="match status" value="1"/>
</dbReference>
<dbReference type="RefSeq" id="WP_132659322.1">
    <property type="nucleotide sequence ID" value="NZ_SMBJ01000001.1"/>
</dbReference>
<dbReference type="PANTHER" id="PTHR39624:SF2">
    <property type="entry name" value="OSMC-LIKE PROTEIN"/>
    <property type="match status" value="1"/>
</dbReference>
<feature type="domain" description="Serine aminopeptidase S33" evidence="1">
    <location>
        <begin position="49"/>
        <end position="136"/>
    </location>
</feature>
<reference evidence="2 3" key="1">
    <citation type="submission" date="2019-03" db="EMBL/GenBank/DDBJ databases">
        <title>Genomic Encyclopedia of Type Strains, Phase IV (KMG-V): Genome sequencing to study the core and pangenomes of soil and plant-associated prokaryotes.</title>
        <authorList>
            <person name="Whitman W."/>
        </authorList>
    </citation>
    <scope>NUCLEOTIDE SEQUENCE [LARGE SCALE GENOMIC DNA]</scope>
    <source>
        <strain evidence="2 3">Gr42</strain>
    </source>
</reference>
<name>A0A4R3R8Z4_9HYPH</name>
<dbReference type="Pfam" id="PF12146">
    <property type="entry name" value="Hydrolase_4"/>
    <property type="match status" value="1"/>
</dbReference>
<sequence length="408" mass="43694">MAFNTQRLQFVGHSGATLAARLDMPNGPLRAYALFAHCFTCSKDLAAARRIAAELAREGIAVMRFDFTGLGSSEGEFASTNFSSNVADLLAAADYLRKHYRAPSVLIGHSLGGAAVLAVARNIPEVRAVATIGAPADVGHVLKNLGTSLEAIEKSGAAEVDLAGRKFLLKKQFVEDARAHRLKDAVASLKKPLLILHAPLDGTVGIENANEIFLSARHPKSFISLDTADHLLTDPEDATFAGRVISGWLTRYLAADTPQGTGVIEDVRVTETGEGKFQNSVQAGSHRLFADEPESLGGLDSGPSPYDFLSMALGACTSMTLRIYADHKKLPLGRIGVDVSHAKIHVNDCADCTEAERSGSGRIDRFERVISIEGEVSEKLRGKIAEIADKCPVHRTLEAMATIRTIVK</sequence>
<evidence type="ECO:0000259" key="1">
    <source>
        <dbReference type="Pfam" id="PF12146"/>
    </source>
</evidence>
<dbReference type="SUPFAM" id="SSF82784">
    <property type="entry name" value="OsmC-like"/>
    <property type="match status" value="1"/>
</dbReference>
<proteinExistence type="predicted"/>
<dbReference type="OrthoDB" id="9789573at2"/>
<dbReference type="SUPFAM" id="SSF53474">
    <property type="entry name" value="alpha/beta-Hydrolases"/>
    <property type="match status" value="1"/>
</dbReference>
<evidence type="ECO:0000313" key="2">
    <source>
        <dbReference type="EMBL" id="TCU31211.1"/>
    </source>
</evidence>
<dbReference type="InterPro" id="IPR022742">
    <property type="entry name" value="Hydrolase_4"/>
</dbReference>
<evidence type="ECO:0000313" key="3">
    <source>
        <dbReference type="Proteomes" id="UP000295547"/>
    </source>
</evidence>
<dbReference type="InterPro" id="IPR029058">
    <property type="entry name" value="AB_hydrolase_fold"/>
</dbReference>
<dbReference type="InterPro" id="IPR036102">
    <property type="entry name" value="OsmC/Ohrsf"/>
</dbReference>
<keyword evidence="3" id="KW-1185">Reference proteome</keyword>
<dbReference type="InterPro" id="IPR015946">
    <property type="entry name" value="KH_dom-like_a/b"/>
</dbReference>
<dbReference type="AlphaFoldDB" id="A0A4R3R8Z4"/>
<accession>A0A4R3R8Z4</accession>
<protein>
    <submittedName>
        <fullName evidence="2">Putative redox protein</fullName>
    </submittedName>
</protein>
<dbReference type="InterPro" id="IPR003718">
    <property type="entry name" value="OsmC/Ohr_fam"/>
</dbReference>
<dbReference type="Pfam" id="PF02566">
    <property type="entry name" value="OsmC"/>
    <property type="match status" value="1"/>
</dbReference>
<dbReference type="PANTHER" id="PTHR39624">
    <property type="entry name" value="PROTEIN INVOLVED IN RIMO-MEDIATED BETA-METHYLTHIOLATION OF RIBOSOMAL PROTEIN S12 YCAO"/>
    <property type="match status" value="1"/>
</dbReference>